<evidence type="ECO:0000313" key="3">
    <source>
        <dbReference type="EMBL" id="QIZ08016.1"/>
    </source>
</evidence>
<comment type="subcellular location">
    <subcellularLocation>
        <location evidence="2">Gas vesicle</location>
    </subcellularLocation>
</comment>
<dbReference type="GO" id="GO:0031411">
    <property type="term" value="C:gas vesicle"/>
    <property type="evidence" value="ECO:0007669"/>
    <property type="project" value="UniProtKB-SubCell"/>
</dbReference>
<accession>A0A6H1P390</accession>
<keyword evidence="1" id="KW-0304">Gas vesicle</keyword>
<reference evidence="3 4" key="2">
    <citation type="submission" date="2020-04" db="EMBL/GenBank/DDBJ databases">
        <authorList>
            <person name="Fomenkov A."/>
            <person name="Anton B.P."/>
            <person name="Roberts R.J."/>
        </authorList>
    </citation>
    <scope>NUCLEOTIDE SEQUENCE [LARGE SCALE GENOMIC DNA]</scope>
    <source>
        <strain evidence="3 4">S2</strain>
    </source>
</reference>
<dbReference type="GO" id="GO:0012506">
    <property type="term" value="C:vesicle membrane"/>
    <property type="evidence" value="ECO:0007669"/>
    <property type="project" value="InterPro"/>
</dbReference>
<protein>
    <submittedName>
        <fullName evidence="3">Gas vesicle protein</fullName>
    </submittedName>
</protein>
<organism evidence="3 4">
    <name type="scientific">Priestia megaterium</name>
    <name type="common">Bacillus megaterium</name>
    <dbReference type="NCBI Taxonomy" id="1404"/>
    <lineage>
        <taxon>Bacteria</taxon>
        <taxon>Bacillati</taxon>
        <taxon>Bacillota</taxon>
        <taxon>Bacilli</taxon>
        <taxon>Bacillales</taxon>
        <taxon>Bacillaceae</taxon>
        <taxon>Priestia</taxon>
    </lineage>
</organism>
<dbReference type="EMBL" id="CP051128">
    <property type="protein sequence ID" value="QIZ08016.1"/>
    <property type="molecule type" value="Genomic_DNA"/>
</dbReference>
<evidence type="ECO:0000313" key="4">
    <source>
        <dbReference type="Proteomes" id="UP000501868"/>
    </source>
</evidence>
<sequence length="68" mass="7455">MERHHLFENKEMTLLDLLDGIIDTGVVVTGEILISVANIDLIVVDLKLLISSIESAFGTYERKIGGGQ</sequence>
<dbReference type="GO" id="GO:0005198">
    <property type="term" value="F:structural molecule activity"/>
    <property type="evidence" value="ECO:0007669"/>
    <property type="project" value="InterPro"/>
</dbReference>
<dbReference type="Proteomes" id="UP000501868">
    <property type="component" value="Chromosome"/>
</dbReference>
<reference evidence="3 4" key="1">
    <citation type="submission" date="2020-04" db="EMBL/GenBank/DDBJ databases">
        <title>Genome-Wide Identification of 5-Methylcytosine Sites in Bacterial Genomes By High-Throughput Sequencing of MspJI Restriction Fragments.</title>
        <authorList>
            <person name="Wu V."/>
        </authorList>
    </citation>
    <scope>NUCLEOTIDE SEQUENCE [LARGE SCALE GENOMIC DNA]</scope>
    <source>
        <strain evidence="3 4">S2</strain>
    </source>
</reference>
<proteinExistence type="predicted"/>
<gene>
    <name evidence="3" type="ORF">HFZ78_15810</name>
</gene>
<dbReference type="InterPro" id="IPR000638">
    <property type="entry name" value="Gas-vesicle_GvpA-like"/>
</dbReference>
<evidence type="ECO:0000256" key="1">
    <source>
        <dbReference type="ARBA" id="ARBA00022987"/>
    </source>
</evidence>
<dbReference type="AlphaFoldDB" id="A0A6H1P390"/>
<dbReference type="Pfam" id="PF00741">
    <property type="entry name" value="Gas_vesicle"/>
    <property type="match status" value="1"/>
</dbReference>
<evidence type="ECO:0000256" key="2">
    <source>
        <dbReference type="ARBA" id="ARBA00035108"/>
    </source>
</evidence>
<name>A0A6H1P390_PRIMG</name>